<keyword evidence="1" id="KW-0812">Transmembrane</keyword>
<gene>
    <name evidence="3" type="ORF">EUV02_08055</name>
</gene>
<evidence type="ECO:0000313" key="3">
    <source>
        <dbReference type="EMBL" id="TFU03139.1"/>
    </source>
</evidence>
<feature type="domain" description="Acyltransferase 3" evidence="2">
    <location>
        <begin position="31"/>
        <end position="353"/>
    </location>
</feature>
<keyword evidence="4" id="KW-1185">Reference proteome</keyword>
<sequence>MAASRTPCCSKSSPARVWARLSTRSRVTRFRSLDAMRGVAAIGVALMHWAKVAGTSWLPSGYLAVDMFFALSGFVIAHAYDQRIAAGLGARRFMAMRFIRLYPLYLLGTLVSVAMVATGLDTSWSAAGFRLALVFALLMLPMPMPGGEPVDDHGTLYPLNDPAWSLLFELIANLGFVLIHRWLSTRVLLLILGVAAVALLVSTQQQQSMERGWAWDGFGVASARVAFSFPLGVLVYRRFRDGVLLRWRVPVWVILAVIIAVMAMPAEGLPYEAARDVAVVLLVLPVLLVLGVNAAEVPATAPLFDWLGEISYPLYAVHGPLMALVAALAAKHGLDGEAVPSAPLLVLLVLLIALCRPLSRWFDSPARRWLTVRLGLGR</sequence>
<evidence type="ECO:0000259" key="2">
    <source>
        <dbReference type="Pfam" id="PF01757"/>
    </source>
</evidence>
<feature type="transmembrane region" description="Helical" evidence="1">
    <location>
        <begin position="342"/>
        <end position="359"/>
    </location>
</feature>
<feature type="transmembrane region" description="Helical" evidence="1">
    <location>
        <begin position="163"/>
        <end position="179"/>
    </location>
</feature>
<feature type="transmembrane region" description="Helical" evidence="1">
    <location>
        <begin position="62"/>
        <end position="80"/>
    </location>
</feature>
<dbReference type="InterPro" id="IPR050879">
    <property type="entry name" value="Acyltransferase_3"/>
</dbReference>
<dbReference type="AlphaFoldDB" id="A0A4Y9EP57"/>
<keyword evidence="1" id="KW-0472">Membrane</keyword>
<dbReference type="OrthoDB" id="9796461at2"/>
<feature type="transmembrane region" description="Helical" evidence="1">
    <location>
        <begin position="101"/>
        <end position="118"/>
    </location>
</feature>
<keyword evidence="3" id="KW-0012">Acyltransferase</keyword>
<feature type="transmembrane region" description="Helical" evidence="1">
    <location>
        <begin position="213"/>
        <end position="235"/>
    </location>
</feature>
<dbReference type="PANTHER" id="PTHR23028:SF134">
    <property type="entry name" value="PUTATIVE (AFU_ORTHOLOGUE AFUA_4G08520)-RELATED"/>
    <property type="match status" value="1"/>
</dbReference>
<protein>
    <submittedName>
        <fullName evidence="3">Acyltransferase</fullName>
    </submittedName>
</protein>
<reference evidence="3 4" key="1">
    <citation type="submission" date="2019-02" db="EMBL/GenBank/DDBJ databases">
        <title>Polymorphobacter sp. isolated from the lake at the Tibet of China.</title>
        <authorList>
            <person name="Li A."/>
        </authorList>
    </citation>
    <scope>NUCLEOTIDE SEQUENCE [LARGE SCALE GENOMIC DNA]</scope>
    <source>
        <strain evidence="3 4">DJ1R-1</strain>
    </source>
</reference>
<feature type="transmembrane region" description="Helical" evidence="1">
    <location>
        <begin position="30"/>
        <end position="50"/>
    </location>
</feature>
<dbReference type="PANTHER" id="PTHR23028">
    <property type="entry name" value="ACETYLTRANSFERASE"/>
    <property type="match status" value="1"/>
</dbReference>
<dbReference type="Pfam" id="PF01757">
    <property type="entry name" value="Acyl_transf_3"/>
    <property type="match status" value="1"/>
</dbReference>
<evidence type="ECO:0000256" key="1">
    <source>
        <dbReference type="SAM" id="Phobius"/>
    </source>
</evidence>
<proteinExistence type="predicted"/>
<keyword evidence="1" id="KW-1133">Transmembrane helix</keyword>
<dbReference type="GO" id="GO:0016747">
    <property type="term" value="F:acyltransferase activity, transferring groups other than amino-acyl groups"/>
    <property type="evidence" value="ECO:0007669"/>
    <property type="project" value="InterPro"/>
</dbReference>
<feature type="transmembrane region" description="Helical" evidence="1">
    <location>
        <begin position="185"/>
        <end position="201"/>
    </location>
</feature>
<accession>A0A4Y9EP57</accession>
<dbReference type="EMBL" id="SIHO01000002">
    <property type="protein sequence ID" value="TFU03139.1"/>
    <property type="molecule type" value="Genomic_DNA"/>
</dbReference>
<feature type="transmembrane region" description="Helical" evidence="1">
    <location>
        <begin position="247"/>
        <end position="266"/>
    </location>
</feature>
<evidence type="ECO:0000313" key="4">
    <source>
        <dbReference type="Proteomes" id="UP000297737"/>
    </source>
</evidence>
<name>A0A4Y9EP57_9SPHN</name>
<keyword evidence="3" id="KW-0808">Transferase</keyword>
<feature type="transmembrane region" description="Helical" evidence="1">
    <location>
        <begin position="273"/>
        <end position="292"/>
    </location>
</feature>
<comment type="caution">
    <text evidence="3">The sequence shown here is derived from an EMBL/GenBank/DDBJ whole genome shotgun (WGS) entry which is preliminary data.</text>
</comment>
<dbReference type="Proteomes" id="UP000297737">
    <property type="component" value="Unassembled WGS sequence"/>
</dbReference>
<feature type="transmembrane region" description="Helical" evidence="1">
    <location>
        <begin position="312"/>
        <end position="330"/>
    </location>
</feature>
<dbReference type="InterPro" id="IPR002656">
    <property type="entry name" value="Acyl_transf_3_dom"/>
</dbReference>
<organism evidence="3 4">
    <name type="scientific">Glacieibacterium arshaanense</name>
    <dbReference type="NCBI Taxonomy" id="2511025"/>
    <lineage>
        <taxon>Bacteria</taxon>
        <taxon>Pseudomonadati</taxon>
        <taxon>Pseudomonadota</taxon>
        <taxon>Alphaproteobacteria</taxon>
        <taxon>Sphingomonadales</taxon>
        <taxon>Sphingosinicellaceae</taxon>
        <taxon>Glacieibacterium</taxon>
    </lineage>
</organism>